<keyword evidence="2" id="KW-1185">Reference proteome</keyword>
<evidence type="ECO:0000313" key="2">
    <source>
        <dbReference type="Proteomes" id="UP000501812"/>
    </source>
</evidence>
<dbReference type="EMBL" id="CP051774">
    <property type="protein sequence ID" value="QJE96550.1"/>
    <property type="molecule type" value="Genomic_DNA"/>
</dbReference>
<sequence>MKTSSLSLIVALAGFAIGYPVSRALQSPDPDAPPPRKSAVVVDGWNPSSLAPANRMAGIAEKAALLDPSEWPAFFAAQKDSPEISPLLARLWAERDPAGFWQWLKESGDVHLLDRFANDLVRTWAETDPDQAMKAVLQVTEKQLADRLKRTVIDTAIDSDLQKGLQLAALAGDFNRFSWGAREWVSKDPAAATTGLAALPAISKYRHFLFYAVPEWVKKDPAGALAWLKGAELLPGERWLPEAYRAAAEADPQAALAAARSLTDLRFRDEALSGVLASGKIDPAQLSELLPELPLSQQSEIGLRRFLTGPPKNAEEFRNMSALFAAVPASENNLSSLGTFASQWQSADPEAGWQWVTSLPDAAMRRSALESIATQATPEQLSAISKVSLNSLSDKFFESALGQIPDDREEAWISALPASHAAWARAVKNKKGSN</sequence>
<dbReference type="AlphaFoldDB" id="A0A858RK22"/>
<gene>
    <name evidence="1" type="ORF">HHL09_12410</name>
</gene>
<name>A0A858RK22_9BACT</name>
<organism evidence="1 2">
    <name type="scientific">Luteolibacter luteus</name>
    <dbReference type="NCBI Taxonomy" id="2728835"/>
    <lineage>
        <taxon>Bacteria</taxon>
        <taxon>Pseudomonadati</taxon>
        <taxon>Verrucomicrobiota</taxon>
        <taxon>Verrucomicrobiia</taxon>
        <taxon>Verrucomicrobiales</taxon>
        <taxon>Verrucomicrobiaceae</taxon>
        <taxon>Luteolibacter</taxon>
    </lineage>
</organism>
<evidence type="ECO:0000313" key="1">
    <source>
        <dbReference type="EMBL" id="QJE96550.1"/>
    </source>
</evidence>
<proteinExistence type="predicted"/>
<dbReference type="Proteomes" id="UP000501812">
    <property type="component" value="Chromosome"/>
</dbReference>
<accession>A0A858RK22</accession>
<protein>
    <submittedName>
        <fullName evidence="1">Uncharacterized protein</fullName>
    </submittedName>
</protein>
<dbReference type="KEGG" id="luo:HHL09_12410"/>
<dbReference type="RefSeq" id="WP_169454951.1">
    <property type="nucleotide sequence ID" value="NZ_CP051774.1"/>
</dbReference>
<reference evidence="1 2" key="1">
    <citation type="submission" date="2020-04" db="EMBL/GenBank/DDBJ databases">
        <title>Luteolibacter sp. G-1-1-1 isolated from soil.</title>
        <authorList>
            <person name="Dahal R.H."/>
        </authorList>
    </citation>
    <scope>NUCLEOTIDE SEQUENCE [LARGE SCALE GENOMIC DNA]</scope>
    <source>
        <strain evidence="1 2">G-1-1-1</strain>
    </source>
</reference>